<evidence type="ECO:0000259" key="4">
    <source>
        <dbReference type="PROSITE" id="PS50801"/>
    </source>
</evidence>
<dbReference type="CDD" id="cd07043">
    <property type="entry name" value="STAS_anti-anti-sigma_factors"/>
    <property type="match status" value="1"/>
</dbReference>
<evidence type="ECO:0000256" key="1">
    <source>
        <dbReference type="ARBA" id="ARBA00009013"/>
    </source>
</evidence>
<dbReference type="PANTHER" id="PTHR33495">
    <property type="entry name" value="ANTI-SIGMA FACTOR ANTAGONIST TM_1081-RELATED-RELATED"/>
    <property type="match status" value="1"/>
</dbReference>
<proteinExistence type="inferred from homology"/>
<feature type="compositionally biased region" description="Pro residues" evidence="3">
    <location>
        <begin position="117"/>
        <end position="129"/>
    </location>
</feature>
<name>A0A291M206_9RHOB</name>
<dbReference type="InterPro" id="IPR003658">
    <property type="entry name" value="Anti-sigma_ant"/>
</dbReference>
<gene>
    <name evidence="5" type="ORF">CBW24_12945</name>
</gene>
<evidence type="ECO:0000256" key="2">
    <source>
        <dbReference type="RuleBase" id="RU003749"/>
    </source>
</evidence>
<dbReference type="Proteomes" id="UP000219050">
    <property type="component" value="Chromosome"/>
</dbReference>
<dbReference type="InterPro" id="IPR002645">
    <property type="entry name" value="STAS_dom"/>
</dbReference>
<dbReference type="RefSeq" id="WP_097373832.1">
    <property type="nucleotide sequence ID" value="NZ_CP021404.1"/>
</dbReference>
<dbReference type="PANTHER" id="PTHR33495:SF2">
    <property type="entry name" value="ANTI-SIGMA FACTOR ANTAGONIST TM_1081-RELATED"/>
    <property type="match status" value="1"/>
</dbReference>
<dbReference type="KEGG" id="cmag:CBW24_12945"/>
<accession>A0A291M206</accession>
<dbReference type="GO" id="GO:0043856">
    <property type="term" value="F:anti-sigma factor antagonist activity"/>
    <property type="evidence" value="ECO:0007669"/>
    <property type="project" value="InterPro"/>
</dbReference>
<sequence>MKLETERHGDLLLVRVQEPRLDAALAIRFKDALRALAAEGTPRVLLDLEQVGFLDSSGLGALVAVMKYLQPARTLELACLSPGVERVFALTHMGRVFTVHETVAAARAGGGEADTAPAPPQSDPGPAPA</sequence>
<dbReference type="EMBL" id="CP021404">
    <property type="protein sequence ID" value="ATI42818.1"/>
    <property type="molecule type" value="Genomic_DNA"/>
</dbReference>
<protein>
    <recommendedName>
        <fullName evidence="2">Anti-sigma factor antagonist</fullName>
    </recommendedName>
</protein>
<feature type="domain" description="STAS" evidence="4">
    <location>
        <begin position="21"/>
        <end position="110"/>
    </location>
</feature>
<dbReference type="InterPro" id="IPR036513">
    <property type="entry name" value="STAS_dom_sf"/>
</dbReference>
<dbReference type="OrthoDB" id="9796076at2"/>
<evidence type="ECO:0000313" key="5">
    <source>
        <dbReference type="EMBL" id="ATI42818.1"/>
    </source>
</evidence>
<organism evidence="5 6">
    <name type="scientific">Pacificitalea manganoxidans</name>
    <dbReference type="NCBI Taxonomy" id="1411902"/>
    <lineage>
        <taxon>Bacteria</taxon>
        <taxon>Pseudomonadati</taxon>
        <taxon>Pseudomonadota</taxon>
        <taxon>Alphaproteobacteria</taxon>
        <taxon>Rhodobacterales</taxon>
        <taxon>Paracoccaceae</taxon>
        <taxon>Pacificitalea</taxon>
    </lineage>
</organism>
<comment type="similarity">
    <text evidence="1 2">Belongs to the anti-sigma-factor antagonist family.</text>
</comment>
<dbReference type="SUPFAM" id="SSF52091">
    <property type="entry name" value="SpoIIaa-like"/>
    <property type="match status" value="1"/>
</dbReference>
<evidence type="ECO:0000256" key="3">
    <source>
        <dbReference type="SAM" id="MobiDB-lite"/>
    </source>
</evidence>
<evidence type="ECO:0000313" key="6">
    <source>
        <dbReference type="Proteomes" id="UP000219050"/>
    </source>
</evidence>
<keyword evidence="6" id="KW-1185">Reference proteome</keyword>
<dbReference type="NCBIfam" id="TIGR00377">
    <property type="entry name" value="ant_ant_sig"/>
    <property type="match status" value="1"/>
</dbReference>
<dbReference type="PROSITE" id="PS50801">
    <property type="entry name" value="STAS"/>
    <property type="match status" value="1"/>
</dbReference>
<feature type="region of interest" description="Disordered" evidence="3">
    <location>
        <begin position="108"/>
        <end position="129"/>
    </location>
</feature>
<dbReference type="Pfam" id="PF01740">
    <property type="entry name" value="STAS"/>
    <property type="match status" value="1"/>
</dbReference>
<reference evidence="5 6" key="1">
    <citation type="submission" date="2017-05" db="EMBL/GenBank/DDBJ databases">
        <title>Comparative genomic and metabolic analysis of manganese-oxidizing mechanisms in Celeribater manganoxidans DY25T: its adaption to the environment of polymetallic nodule.</title>
        <authorList>
            <person name="Wang X."/>
        </authorList>
    </citation>
    <scope>NUCLEOTIDE SEQUENCE [LARGE SCALE GENOMIC DNA]</scope>
    <source>
        <strain evidence="5 6">DY25</strain>
    </source>
</reference>
<dbReference type="AlphaFoldDB" id="A0A291M206"/>
<dbReference type="Gene3D" id="3.30.750.24">
    <property type="entry name" value="STAS domain"/>
    <property type="match status" value="1"/>
</dbReference>